<accession>A0A6B0UKU3</accession>
<reference evidence="2" key="1">
    <citation type="submission" date="2019-12" db="EMBL/GenBank/DDBJ databases">
        <title>An insight into the sialome of adult female Ixodes ricinus ticks feeding for 6 days.</title>
        <authorList>
            <person name="Perner J."/>
            <person name="Ribeiro J.M.C."/>
        </authorList>
    </citation>
    <scope>NUCLEOTIDE SEQUENCE</scope>
    <source>
        <strain evidence="2">Semi-engorged</strain>
        <tissue evidence="2">Salivary glands</tissue>
    </source>
</reference>
<feature type="chain" id="PRO_5025504881" evidence="1">
    <location>
        <begin position="30"/>
        <end position="114"/>
    </location>
</feature>
<feature type="signal peptide" evidence="1">
    <location>
        <begin position="1"/>
        <end position="29"/>
    </location>
</feature>
<name>A0A6B0UKU3_IXORI</name>
<dbReference type="AlphaFoldDB" id="A0A6B0UKU3"/>
<protein>
    <submittedName>
        <fullName evidence="2">Putative secreted protein</fullName>
    </submittedName>
</protein>
<evidence type="ECO:0000256" key="1">
    <source>
        <dbReference type="SAM" id="SignalP"/>
    </source>
</evidence>
<keyword evidence="1" id="KW-0732">Signal</keyword>
<dbReference type="EMBL" id="GIFC01008294">
    <property type="protein sequence ID" value="MXU90377.1"/>
    <property type="molecule type" value="Transcribed_RNA"/>
</dbReference>
<evidence type="ECO:0000313" key="2">
    <source>
        <dbReference type="EMBL" id="MXU90377.1"/>
    </source>
</evidence>
<proteinExistence type="predicted"/>
<organism evidence="2">
    <name type="scientific">Ixodes ricinus</name>
    <name type="common">Common tick</name>
    <name type="synonym">Acarus ricinus</name>
    <dbReference type="NCBI Taxonomy" id="34613"/>
    <lineage>
        <taxon>Eukaryota</taxon>
        <taxon>Metazoa</taxon>
        <taxon>Ecdysozoa</taxon>
        <taxon>Arthropoda</taxon>
        <taxon>Chelicerata</taxon>
        <taxon>Arachnida</taxon>
        <taxon>Acari</taxon>
        <taxon>Parasitiformes</taxon>
        <taxon>Ixodida</taxon>
        <taxon>Ixodoidea</taxon>
        <taxon>Ixodidae</taxon>
        <taxon>Ixodinae</taxon>
        <taxon>Ixodes</taxon>
    </lineage>
</organism>
<sequence>MFGGGTEWPSPSGLAYLFYTVALPSLSWAATVQQVPAAMWGVRPRPVSPPAGRTWLALHGGTISPNPSEEKMKQYFFSRVYKARGRRGETLVRPWSLRRTYVTACGFWPGVWKL</sequence>